<feature type="region of interest" description="Disordered" evidence="1">
    <location>
        <begin position="66"/>
        <end position="107"/>
    </location>
</feature>
<accession>A0A9B0U5Z7</accession>
<dbReference type="GO" id="GO:0007586">
    <property type="term" value="P:digestion"/>
    <property type="evidence" value="ECO:0007669"/>
    <property type="project" value="InterPro"/>
</dbReference>
<organism evidence="2 3">
    <name type="scientific">Chrysochloris asiatica</name>
    <name type="common">Cape golden mole</name>
    <dbReference type="NCBI Taxonomy" id="185453"/>
    <lineage>
        <taxon>Eukaryota</taxon>
        <taxon>Metazoa</taxon>
        <taxon>Chordata</taxon>
        <taxon>Craniata</taxon>
        <taxon>Vertebrata</taxon>
        <taxon>Euteleostomi</taxon>
        <taxon>Mammalia</taxon>
        <taxon>Eutheria</taxon>
        <taxon>Afrotheria</taxon>
        <taxon>Chrysochloridae</taxon>
        <taxon>Chrysochlorinae</taxon>
        <taxon>Chrysochloris</taxon>
    </lineage>
</organism>
<name>A0A9B0U5Z7_CHRAS</name>
<dbReference type="InterPro" id="IPR001981">
    <property type="entry name" value="Colipase"/>
</dbReference>
<evidence type="ECO:0000256" key="1">
    <source>
        <dbReference type="SAM" id="MobiDB-lite"/>
    </source>
</evidence>
<reference evidence="3" key="1">
    <citation type="submission" date="2025-08" db="UniProtKB">
        <authorList>
            <consortium name="RefSeq"/>
        </authorList>
    </citation>
    <scope>IDENTIFICATION</scope>
    <source>
        <tissue evidence="3">Spleen</tissue>
    </source>
</reference>
<evidence type="ECO:0000313" key="2">
    <source>
        <dbReference type="Proteomes" id="UP000504623"/>
    </source>
</evidence>
<dbReference type="PANTHER" id="PTHR10041:SF5">
    <property type="entry name" value="LEUCINE-RICH COLIPASE-LIKE PROTEIN 1"/>
    <property type="match status" value="1"/>
</dbReference>
<dbReference type="PANTHER" id="PTHR10041">
    <property type="entry name" value="COLIPASE"/>
    <property type="match status" value="1"/>
</dbReference>
<proteinExistence type="predicted"/>
<dbReference type="GO" id="GO:0016042">
    <property type="term" value="P:lipid catabolic process"/>
    <property type="evidence" value="ECO:0007669"/>
    <property type="project" value="InterPro"/>
</dbReference>
<dbReference type="GO" id="GO:0008047">
    <property type="term" value="F:enzyme activator activity"/>
    <property type="evidence" value="ECO:0007669"/>
    <property type="project" value="InterPro"/>
</dbReference>
<dbReference type="Proteomes" id="UP000504623">
    <property type="component" value="Unplaced"/>
</dbReference>
<dbReference type="GO" id="GO:0005576">
    <property type="term" value="C:extracellular region"/>
    <property type="evidence" value="ECO:0007669"/>
    <property type="project" value="InterPro"/>
</dbReference>
<gene>
    <name evidence="3" type="primary">LOC102811328</name>
</gene>
<dbReference type="Pfam" id="PF15083">
    <property type="entry name" value="Colipase-like"/>
    <property type="match status" value="1"/>
</dbReference>
<evidence type="ECO:0000313" key="3">
    <source>
        <dbReference type="RefSeq" id="XP_006874149.1"/>
    </source>
</evidence>
<sequence>MAGPLYAPRSAQRPRPERPRPRRSYGPGSGPAPRTPTRLGMCRGRTPSGTRGQAFHPVDLFSMGGRGGFSGGVGTKSPQQVDTTVVRDPEKSPGGSGAGDHCVTRQGATTTKLSSGRSGIGEVCTKHQECQSECCVTNSLNSQKFCTSQTIFLLCLPWKKPLGYSCHQNNECQSSCCALSQKEIQVCTAQTVFLQCVPWRKPNMDFCSHHTDCRSRCCIKLTEHGHSRCVPQIGLITHCLPLVGFEVRQALPCPILPGDVSLPGPCDTLLPSRQGRDQAG</sequence>
<keyword evidence="2" id="KW-1185">Reference proteome</keyword>
<dbReference type="GeneID" id="102811328"/>
<feature type="region of interest" description="Disordered" evidence="1">
    <location>
        <begin position="1"/>
        <end position="54"/>
    </location>
</feature>
<dbReference type="AlphaFoldDB" id="A0A9B0U5Z7"/>
<protein>
    <submittedName>
        <fullName evidence="3">Keratin-associated protein 10-8-like</fullName>
    </submittedName>
</protein>
<dbReference type="RefSeq" id="XP_006874149.1">
    <property type="nucleotide sequence ID" value="XM_006874087.1"/>
</dbReference>
<dbReference type="OrthoDB" id="9837822at2759"/>